<dbReference type="KEGG" id="mej:Q7A_2710"/>
<name>I1XM77_METNJ</name>
<dbReference type="InterPro" id="IPR027023">
    <property type="entry name" value="Put_LipoPS_kinase_InaA"/>
</dbReference>
<sequence>MIKHPIQIDSEAVDVFIKRQENHLSKTLFHPFKGEATFYKEYRNIQRLTKKNIPTLNALFFGQRGTKAILVTTALNDYEPLDIAALKLDRLQKRALLTEVAKNLKLLHQYHYQHNCLYPKHIFVKNVKGAWRVRFIDLEKLKWQLFKRNAIHRDLITLYRHSDSNWSEKDRLFFFRAYQQEKKAFTPFQKIMAKVTNKKCHKK</sequence>
<organism evidence="1 2">
    <name type="scientific">Methylophaga nitratireducenticrescens</name>
    <dbReference type="NCBI Taxonomy" id="754476"/>
    <lineage>
        <taxon>Bacteria</taxon>
        <taxon>Pseudomonadati</taxon>
        <taxon>Pseudomonadota</taxon>
        <taxon>Gammaproteobacteria</taxon>
        <taxon>Thiotrichales</taxon>
        <taxon>Piscirickettsiaceae</taxon>
        <taxon>Methylophaga</taxon>
    </lineage>
</organism>
<reference evidence="1 2" key="1">
    <citation type="journal article" date="2012" name="J. Bacteriol.">
        <title>Complete genome sequences of Methylophaga sp. strain JAM1 and Methylophaga sp. strain JAM7.</title>
        <authorList>
            <person name="Villeneuve C."/>
            <person name="Martineau C."/>
            <person name="Mauffrey F."/>
            <person name="Villemur R."/>
        </authorList>
    </citation>
    <scope>NUCLEOTIDE SEQUENCE [LARGE SCALE GENOMIC DNA]</scope>
    <source>
        <strain evidence="1 2">JAM1</strain>
    </source>
</reference>
<accession>I1XM77</accession>
<gene>
    <name evidence="1" type="ordered locus">Q7A_2710</name>
</gene>
<dbReference type="InterPro" id="IPR011009">
    <property type="entry name" value="Kinase-like_dom_sf"/>
</dbReference>
<reference evidence="1 2" key="2">
    <citation type="journal article" date="2013" name="Int. J. Syst. Evol. Microbiol.">
        <title>Methylophaga nitratireducenticrescens sp. nov. and Methylophaga frappieri sp. nov., isolated from the biofilm of the methanol-fed denitrification system treating the seawater at the Montreal Biodome.</title>
        <authorList>
            <person name="Villeneuve C."/>
            <person name="Martineau C."/>
            <person name="Mauffrey F."/>
            <person name="Villemur R."/>
        </authorList>
    </citation>
    <scope>NUCLEOTIDE SEQUENCE [LARGE SCALE GENOMIC DNA]</scope>
    <source>
        <strain evidence="1 2">JAM1</strain>
    </source>
</reference>
<dbReference type="eggNOG" id="COG0515">
    <property type="taxonomic scope" value="Bacteria"/>
</dbReference>
<dbReference type="EMBL" id="CP003390">
    <property type="protein sequence ID" value="AFI85496.1"/>
    <property type="molecule type" value="Genomic_DNA"/>
</dbReference>
<dbReference type="Proteomes" id="UP000009144">
    <property type="component" value="Chromosome"/>
</dbReference>
<evidence type="ECO:0000313" key="2">
    <source>
        <dbReference type="Proteomes" id="UP000009144"/>
    </source>
</evidence>
<dbReference type="HOGENOM" id="CLU_094468_0_0_6"/>
<dbReference type="PIRSF" id="PIRSF026326">
    <property type="entry name" value="InaA"/>
    <property type="match status" value="1"/>
</dbReference>
<dbReference type="SUPFAM" id="SSF56112">
    <property type="entry name" value="Protein kinase-like (PK-like)"/>
    <property type="match status" value="1"/>
</dbReference>
<dbReference type="PATRIC" id="fig|754476.3.peg.2658"/>
<evidence type="ECO:0000313" key="1">
    <source>
        <dbReference type="EMBL" id="AFI85496.1"/>
    </source>
</evidence>
<proteinExistence type="predicted"/>
<dbReference type="STRING" id="754476.Q7A_2710"/>
<dbReference type="AlphaFoldDB" id="I1XM77"/>
<dbReference type="Pfam" id="PF06293">
    <property type="entry name" value="Kdo"/>
    <property type="match status" value="1"/>
</dbReference>
<protein>
    <submittedName>
        <fullName evidence="1">InaA protein</fullName>
    </submittedName>
</protein>
<keyword evidence="2" id="KW-1185">Reference proteome</keyword>